<keyword evidence="1" id="KW-0460">Magnesium</keyword>
<dbReference type="GO" id="GO:0046872">
    <property type="term" value="F:metal ion binding"/>
    <property type="evidence" value="ECO:0007669"/>
    <property type="project" value="UniProtKB-KW"/>
</dbReference>
<dbReference type="AlphaFoldDB" id="A0A372ILP2"/>
<accession>A0A372ILP2</accession>
<comment type="cofactor">
    <cofactor evidence="1">
        <name>Mg(2+)</name>
        <dbReference type="ChEBI" id="CHEBI:18420"/>
    </cofactor>
</comment>
<feature type="signal peptide" evidence="2">
    <location>
        <begin position="1"/>
        <end position="21"/>
    </location>
</feature>
<feature type="binding site" evidence="1">
    <location>
        <position position="178"/>
    </location>
    <ligand>
        <name>Mg(2+)</name>
        <dbReference type="ChEBI" id="CHEBI:18420"/>
    </ligand>
</feature>
<dbReference type="SUPFAM" id="SSF89562">
    <property type="entry name" value="RraA-like"/>
    <property type="match status" value="1"/>
</dbReference>
<dbReference type="RefSeq" id="WP_117301560.1">
    <property type="nucleotide sequence ID" value="NZ_QVQT02000005.1"/>
</dbReference>
<keyword evidence="4" id="KW-1185">Reference proteome</keyword>
<name>A0A372ILP2_9BACT</name>
<feature type="binding site" evidence="1">
    <location>
        <begin position="155"/>
        <end position="158"/>
    </location>
    <ligand>
        <name>substrate</name>
    </ligand>
</feature>
<evidence type="ECO:0000256" key="2">
    <source>
        <dbReference type="SAM" id="SignalP"/>
    </source>
</evidence>
<dbReference type="Proteomes" id="UP000264702">
    <property type="component" value="Unassembled WGS sequence"/>
</dbReference>
<keyword evidence="1" id="KW-0479">Metal-binding</keyword>
<reference evidence="3 4" key="1">
    <citation type="submission" date="2018-08" db="EMBL/GenBank/DDBJ databases">
        <title>Acidipila sp. 4G-K13, an acidobacterium isolated from forest soil.</title>
        <authorList>
            <person name="Gao Z.-H."/>
            <person name="Qiu L.-H."/>
        </authorList>
    </citation>
    <scope>NUCLEOTIDE SEQUENCE [LARGE SCALE GENOMIC DNA]</scope>
    <source>
        <strain evidence="3 4">4G-K13</strain>
    </source>
</reference>
<evidence type="ECO:0000313" key="4">
    <source>
        <dbReference type="Proteomes" id="UP000264702"/>
    </source>
</evidence>
<dbReference type="InterPro" id="IPR005493">
    <property type="entry name" value="RraA/RraA-like"/>
</dbReference>
<evidence type="ECO:0000313" key="3">
    <source>
        <dbReference type="EMBL" id="RFU15798.1"/>
    </source>
</evidence>
<gene>
    <name evidence="3" type="ORF">D0Y96_15240</name>
</gene>
<dbReference type="InterPro" id="IPR036704">
    <property type="entry name" value="RraA/RraA-like_sf"/>
</dbReference>
<sequence>MKRMIVAAVIASTFLGMHVHAQVRQTKEQIMFYTADWKGDRFPDGRPKVPDDLLTRALDVSIEDIWDFLRGHGYQNQFESDWHALHADKPTAGRALTAQYMPSRPDIAKAEAAEGKAEGRITWSNNNSWPIQELVQGDIYVADGYGKVVDGTLIGSNLGNGIAAHTHNGFVFYGGIRDEAENREIPSFNGFYKGYDPSAWAQEELTCINCPVRIGRAVVLPGDLVIANAQGVIFVPAILAEDAISSAEFTNLMDAYNFELNKEGKNGAQFEGGWNAQKFAGFKQWVYAHPEKLKMSRAEFDTMYTGRMERMTRHPEQ</sequence>
<proteinExistence type="predicted"/>
<organism evidence="3 4">
    <name type="scientific">Paracidobacterium acidisoli</name>
    <dbReference type="NCBI Taxonomy" id="2303751"/>
    <lineage>
        <taxon>Bacteria</taxon>
        <taxon>Pseudomonadati</taxon>
        <taxon>Acidobacteriota</taxon>
        <taxon>Terriglobia</taxon>
        <taxon>Terriglobales</taxon>
        <taxon>Acidobacteriaceae</taxon>
        <taxon>Paracidobacterium</taxon>
    </lineage>
</organism>
<feature type="chain" id="PRO_5017003224" evidence="2">
    <location>
        <begin position="22"/>
        <end position="317"/>
    </location>
</feature>
<dbReference type="Pfam" id="PF03737">
    <property type="entry name" value="RraA-like"/>
    <property type="match status" value="1"/>
</dbReference>
<comment type="caution">
    <text evidence="3">The sequence shown here is derived from an EMBL/GenBank/DDBJ whole genome shotgun (WGS) entry which is preliminary data.</text>
</comment>
<protein>
    <submittedName>
        <fullName evidence="3">RraA family protein</fullName>
    </submittedName>
</protein>
<keyword evidence="2" id="KW-0732">Signal</keyword>
<feature type="binding site" evidence="1">
    <location>
        <position position="177"/>
    </location>
    <ligand>
        <name>substrate</name>
    </ligand>
</feature>
<evidence type="ECO:0000256" key="1">
    <source>
        <dbReference type="PIRSR" id="PIRSR605493-1"/>
    </source>
</evidence>
<dbReference type="OrthoDB" id="108647at2"/>
<dbReference type="EMBL" id="QVQT01000005">
    <property type="protein sequence ID" value="RFU15798.1"/>
    <property type="molecule type" value="Genomic_DNA"/>
</dbReference>
<dbReference type="Gene3D" id="3.50.30.40">
    <property type="entry name" value="Ribonuclease E inhibitor RraA/RraA-like"/>
    <property type="match status" value="1"/>
</dbReference>